<keyword evidence="3" id="KW-1185">Reference proteome</keyword>
<evidence type="ECO:0000259" key="1">
    <source>
        <dbReference type="Pfam" id="PF01814"/>
    </source>
</evidence>
<evidence type="ECO:0000313" key="2">
    <source>
        <dbReference type="EMBL" id="GAA4488132.1"/>
    </source>
</evidence>
<dbReference type="Gene3D" id="1.20.120.520">
    <property type="entry name" value="nmb1532 protein domain like"/>
    <property type="match status" value="1"/>
</dbReference>
<dbReference type="Proteomes" id="UP001500503">
    <property type="component" value="Unassembled WGS sequence"/>
</dbReference>
<dbReference type="RefSeq" id="WP_345459656.1">
    <property type="nucleotide sequence ID" value="NZ_BAABHF010000012.1"/>
</dbReference>
<dbReference type="PANTHER" id="PTHR35585">
    <property type="entry name" value="HHE DOMAIN PROTEIN (AFU_ORTHOLOGUE AFUA_4G00730)"/>
    <property type="match status" value="1"/>
</dbReference>
<dbReference type="PANTHER" id="PTHR35585:SF1">
    <property type="entry name" value="HHE DOMAIN PROTEIN (AFU_ORTHOLOGUE AFUA_4G00730)"/>
    <property type="match status" value="1"/>
</dbReference>
<proteinExistence type="predicted"/>
<dbReference type="EMBL" id="BAABHF010000012">
    <property type="protein sequence ID" value="GAA4488132.1"/>
    <property type="molecule type" value="Genomic_DNA"/>
</dbReference>
<organism evidence="2 3">
    <name type="scientific">Actinoallomurus oryzae</name>
    <dbReference type="NCBI Taxonomy" id="502180"/>
    <lineage>
        <taxon>Bacteria</taxon>
        <taxon>Bacillati</taxon>
        <taxon>Actinomycetota</taxon>
        <taxon>Actinomycetes</taxon>
        <taxon>Streptosporangiales</taxon>
        <taxon>Thermomonosporaceae</taxon>
        <taxon>Actinoallomurus</taxon>
    </lineage>
</organism>
<name>A0ABP8PM06_9ACTN</name>
<protein>
    <submittedName>
        <fullName evidence="2">Hemerythrin domain-containing protein</fullName>
    </submittedName>
</protein>
<feature type="domain" description="Hemerythrin-like" evidence="1">
    <location>
        <begin position="13"/>
        <end position="129"/>
    </location>
</feature>
<accession>A0ABP8PM06</accession>
<reference evidence="3" key="1">
    <citation type="journal article" date="2019" name="Int. J. Syst. Evol. Microbiol.">
        <title>The Global Catalogue of Microorganisms (GCM) 10K type strain sequencing project: providing services to taxonomists for standard genome sequencing and annotation.</title>
        <authorList>
            <consortium name="The Broad Institute Genomics Platform"/>
            <consortium name="The Broad Institute Genome Sequencing Center for Infectious Disease"/>
            <person name="Wu L."/>
            <person name="Ma J."/>
        </authorList>
    </citation>
    <scope>NUCLEOTIDE SEQUENCE [LARGE SCALE GENOMIC DNA]</scope>
    <source>
        <strain evidence="3">JCM 17933</strain>
    </source>
</reference>
<comment type="caution">
    <text evidence="2">The sequence shown here is derived from an EMBL/GenBank/DDBJ whole genome shotgun (WGS) entry which is preliminary data.</text>
</comment>
<sequence length="194" mass="22156">MAERPETMPATNAVALLLRQHEEIRRLCRRVEANTGRRREEAFESLRRLLAVHETAEEQVVHPIVRRIAPNGDRIVDRLLEEEKRGKTMLRDLERMGTHDPSFPPMFARLRAEVLEHAEREEREEFPVLSRRGHAELRGLAAAIKAAEAMAPTHPHPGVESAKSNMIFGVFVSAADRARDLVRTLTRGGRRGRR</sequence>
<dbReference type="Pfam" id="PF01814">
    <property type="entry name" value="Hemerythrin"/>
    <property type="match status" value="1"/>
</dbReference>
<gene>
    <name evidence="2" type="ORF">GCM10023191_017130</name>
</gene>
<evidence type="ECO:0000313" key="3">
    <source>
        <dbReference type="Proteomes" id="UP001500503"/>
    </source>
</evidence>
<dbReference type="InterPro" id="IPR012312">
    <property type="entry name" value="Hemerythrin-like"/>
</dbReference>